<keyword evidence="4 7" id="KW-0812">Transmembrane</keyword>
<keyword evidence="6 7" id="KW-0472">Membrane</keyword>
<dbReference type="PANTHER" id="PTHR43386">
    <property type="entry name" value="OLIGOPEPTIDE TRANSPORT SYSTEM PERMEASE PROTEIN APPC"/>
    <property type="match status" value="1"/>
</dbReference>
<keyword evidence="3" id="KW-1003">Cell membrane</keyword>
<evidence type="ECO:0000256" key="2">
    <source>
        <dbReference type="ARBA" id="ARBA00022448"/>
    </source>
</evidence>
<dbReference type="AlphaFoldDB" id="A0A6J7Q0Z0"/>
<feature type="transmembrane region" description="Helical" evidence="7">
    <location>
        <begin position="26"/>
        <end position="49"/>
    </location>
</feature>
<dbReference type="Pfam" id="PF12911">
    <property type="entry name" value="OppC_N"/>
    <property type="match status" value="1"/>
</dbReference>
<dbReference type="CDD" id="cd06261">
    <property type="entry name" value="TM_PBP2"/>
    <property type="match status" value="1"/>
</dbReference>
<evidence type="ECO:0000256" key="6">
    <source>
        <dbReference type="ARBA" id="ARBA00023136"/>
    </source>
</evidence>
<comment type="subcellular location">
    <subcellularLocation>
        <location evidence="1">Cell membrane</location>
        <topology evidence="1">Multi-pass membrane protein</topology>
    </subcellularLocation>
</comment>
<dbReference type="SUPFAM" id="SSF161098">
    <property type="entry name" value="MetI-like"/>
    <property type="match status" value="1"/>
</dbReference>
<protein>
    <submittedName>
        <fullName evidence="10">Unannotated protein</fullName>
    </submittedName>
</protein>
<evidence type="ECO:0000256" key="5">
    <source>
        <dbReference type="ARBA" id="ARBA00022989"/>
    </source>
</evidence>
<name>A0A6J7Q0Z0_9ZZZZ</name>
<feature type="transmembrane region" description="Helical" evidence="7">
    <location>
        <begin position="213"/>
        <end position="234"/>
    </location>
</feature>
<dbReference type="GO" id="GO:0005886">
    <property type="term" value="C:plasma membrane"/>
    <property type="evidence" value="ECO:0007669"/>
    <property type="project" value="UniProtKB-SubCell"/>
</dbReference>
<evidence type="ECO:0000256" key="4">
    <source>
        <dbReference type="ARBA" id="ARBA00022692"/>
    </source>
</evidence>
<evidence type="ECO:0000256" key="3">
    <source>
        <dbReference type="ARBA" id="ARBA00022475"/>
    </source>
</evidence>
<dbReference type="EMBL" id="CAFBOZ010000170">
    <property type="protein sequence ID" value="CAB5010711.1"/>
    <property type="molecule type" value="Genomic_DNA"/>
</dbReference>
<feature type="transmembrane region" description="Helical" evidence="7">
    <location>
        <begin position="132"/>
        <end position="161"/>
    </location>
</feature>
<evidence type="ECO:0000256" key="7">
    <source>
        <dbReference type="SAM" id="Phobius"/>
    </source>
</evidence>
<dbReference type="PANTHER" id="PTHR43386:SF1">
    <property type="entry name" value="D,D-DIPEPTIDE TRANSPORT SYSTEM PERMEASE PROTEIN DDPC-RELATED"/>
    <property type="match status" value="1"/>
</dbReference>
<evidence type="ECO:0000256" key="1">
    <source>
        <dbReference type="ARBA" id="ARBA00004651"/>
    </source>
</evidence>
<dbReference type="InterPro" id="IPR050366">
    <property type="entry name" value="BP-dependent_transpt_permease"/>
</dbReference>
<accession>A0A6J7Q0Z0</accession>
<keyword evidence="5 7" id="KW-1133">Transmembrane helix</keyword>
<dbReference type="InterPro" id="IPR000515">
    <property type="entry name" value="MetI-like"/>
</dbReference>
<evidence type="ECO:0000313" key="10">
    <source>
        <dbReference type="EMBL" id="CAB5010711.1"/>
    </source>
</evidence>
<dbReference type="InterPro" id="IPR025966">
    <property type="entry name" value="OppC_N"/>
</dbReference>
<gene>
    <name evidence="9" type="ORF">UFOPK3773_02216</name>
    <name evidence="10" type="ORF">UFOPK3992_01211</name>
</gene>
<dbReference type="InterPro" id="IPR035906">
    <property type="entry name" value="MetI-like_sf"/>
</dbReference>
<feature type="transmembrane region" description="Helical" evidence="7">
    <location>
        <begin position="254"/>
        <end position="277"/>
    </location>
</feature>
<organism evidence="10">
    <name type="scientific">freshwater metagenome</name>
    <dbReference type="NCBI Taxonomy" id="449393"/>
    <lineage>
        <taxon>unclassified sequences</taxon>
        <taxon>metagenomes</taxon>
        <taxon>ecological metagenomes</taxon>
    </lineage>
</organism>
<dbReference type="PROSITE" id="PS50928">
    <property type="entry name" value="ABC_TM1"/>
    <property type="match status" value="1"/>
</dbReference>
<evidence type="ECO:0000259" key="8">
    <source>
        <dbReference type="PROSITE" id="PS50928"/>
    </source>
</evidence>
<proteinExistence type="predicted"/>
<dbReference type="EMBL" id="CAFBNF010000357">
    <property type="protein sequence ID" value="CAB4964073.1"/>
    <property type="molecule type" value="Genomic_DNA"/>
</dbReference>
<sequence>MAFDVSLSDLSLEQPGDEPGREGLGVLAWLCLGFVVLLVVVAVIAPLIAPYDPYLQTIVDSNQGPSRAHLLGTDELGRDIWSQLLYGTRTALVGPIIVALGAGLLGTFLGLLTGFRGGWVDGVTMRVIEVVYAVPPLIVAIVLVGILGGGYWLAVVVLIVLSAPADVRVVRSAVMAQRELPYVAAARAVGLRGVRVATRHVLPNVTPTVSANVLLQFVGALVALSGLAFLGLGVAPGTPDWGLMVAENRSNLDINPLAVIAPALLITLLAVSVTILGDRVYDLLSGRRSVG</sequence>
<dbReference type="GO" id="GO:0055085">
    <property type="term" value="P:transmembrane transport"/>
    <property type="evidence" value="ECO:0007669"/>
    <property type="project" value="InterPro"/>
</dbReference>
<keyword evidence="2" id="KW-0813">Transport</keyword>
<evidence type="ECO:0000313" key="9">
    <source>
        <dbReference type="EMBL" id="CAB4964073.1"/>
    </source>
</evidence>
<reference evidence="10" key="1">
    <citation type="submission" date="2020-05" db="EMBL/GenBank/DDBJ databases">
        <authorList>
            <person name="Chiriac C."/>
            <person name="Salcher M."/>
            <person name="Ghai R."/>
            <person name="Kavagutti S V."/>
        </authorList>
    </citation>
    <scope>NUCLEOTIDE SEQUENCE</scope>
</reference>
<dbReference type="Pfam" id="PF00528">
    <property type="entry name" value="BPD_transp_1"/>
    <property type="match status" value="1"/>
</dbReference>
<feature type="transmembrane region" description="Helical" evidence="7">
    <location>
        <begin position="91"/>
        <end position="112"/>
    </location>
</feature>
<dbReference type="Gene3D" id="1.10.3720.10">
    <property type="entry name" value="MetI-like"/>
    <property type="match status" value="1"/>
</dbReference>
<feature type="domain" description="ABC transmembrane type-1" evidence="8">
    <location>
        <begin position="92"/>
        <end position="277"/>
    </location>
</feature>